<dbReference type="EMBL" id="QKWP01003252">
    <property type="protein sequence ID" value="RIB01218.1"/>
    <property type="molecule type" value="Genomic_DNA"/>
</dbReference>
<dbReference type="OrthoDB" id="2492635at2759"/>
<protein>
    <submittedName>
        <fullName evidence="1">Uncharacterized protein</fullName>
    </submittedName>
</protein>
<sequence>MVAKRLLKNNLQKLYITHNGFNFYVNYYTKKDQTIRVRKSLRLLNQPSPKYRLTRQYIKKQFDISTESSVDLQLESPTSVLSNSTYITDDGFVEKDSQEFGSNSQEFCLQELKSNLQNFKQQKSKYIIKQNGLVKEDKISFSDEELRIDDYDDLPTEEEALKSFFD</sequence>
<gene>
    <name evidence="2" type="ORF">C2G38_2033571</name>
    <name evidence="1" type="ORF">C2G38_2231532</name>
</gene>
<reference evidence="1 3" key="1">
    <citation type="submission" date="2018-06" db="EMBL/GenBank/DDBJ databases">
        <title>Comparative genomics reveals the genomic features of Rhizophagus irregularis, R. cerebriforme, R. diaphanum and Gigaspora rosea, and their symbiotic lifestyle signature.</title>
        <authorList>
            <person name="Morin E."/>
            <person name="San Clemente H."/>
            <person name="Chen E.C.H."/>
            <person name="De La Providencia I."/>
            <person name="Hainaut M."/>
            <person name="Kuo A."/>
            <person name="Kohler A."/>
            <person name="Murat C."/>
            <person name="Tang N."/>
            <person name="Roy S."/>
            <person name="Loubradou J."/>
            <person name="Henrissat B."/>
            <person name="Grigoriev I.V."/>
            <person name="Corradi N."/>
            <person name="Roux C."/>
            <person name="Martin F.M."/>
        </authorList>
    </citation>
    <scope>NUCLEOTIDE SEQUENCE [LARGE SCALE GENOMIC DNA]</scope>
    <source>
        <strain evidence="1 3">DAOM 194757</strain>
    </source>
</reference>
<accession>A0A397TWC7</accession>
<evidence type="ECO:0000313" key="1">
    <source>
        <dbReference type="EMBL" id="RIB01218.1"/>
    </source>
</evidence>
<evidence type="ECO:0000313" key="3">
    <source>
        <dbReference type="Proteomes" id="UP000266673"/>
    </source>
</evidence>
<organism evidence="1 3">
    <name type="scientific">Gigaspora rosea</name>
    <dbReference type="NCBI Taxonomy" id="44941"/>
    <lineage>
        <taxon>Eukaryota</taxon>
        <taxon>Fungi</taxon>
        <taxon>Fungi incertae sedis</taxon>
        <taxon>Mucoromycota</taxon>
        <taxon>Glomeromycotina</taxon>
        <taxon>Glomeromycetes</taxon>
        <taxon>Diversisporales</taxon>
        <taxon>Gigasporaceae</taxon>
        <taxon>Gigaspora</taxon>
    </lineage>
</organism>
<dbReference type="Proteomes" id="UP000266673">
    <property type="component" value="Unassembled WGS sequence"/>
</dbReference>
<comment type="caution">
    <text evidence="1">The sequence shown here is derived from an EMBL/GenBank/DDBJ whole genome shotgun (WGS) entry which is preliminary data.</text>
</comment>
<evidence type="ECO:0000313" key="2">
    <source>
        <dbReference type="EMBL" id="RIB22442.1"/>
    </source>
</evidence>
<proteinExistence type="predicted"/>
<name>A0A397TWC7_9GLOM</name>
<dbReference type="AlphaFoldDB" id="A0A397TWC7"/>
<keyword evidence="3" id="KW-1185">Reference proteome</keyword>
<dbReference type="EMBL" id="QKWP01000308">
    <property type="protein sequence ID" value="RIB22442.1"/>
    <property type="molecule type" value="Genomic_DNA"/>
</dbReference>